<dbReference type="SUPFAM" id="SSF52518">
    <property type="entry name" value="Thiamin diphosphate-binding fold (THDP-binding)"/>
    <property type="match status" value="1"/>
</dbReference>
<sequence>MVVAGENIDSGSRIGGMARGLELKATDCIMNVGNCELTHCGIGFGMMLDGSHFSLFMKQLDFLLLGLDQLVNTFQFIRAHREPELLGGFTIYLVVCYQGHQGAQS</sequence>
<feature type="non-terminal residue" evidence="1">
    <location>
        <position position="105"/>
    </location>
</feature>
<evidence type="ECO:0008006" key="2">
    <source>
        <dbReference type="Google" id="ProtNLM"/>
    </source>
</evidence>
<evidence type="ECO:0000313" key="1">
    <source>
        <dbReference type="EMBL" id="SVC21222.1"/>
    </source>
</evidence>
<proteinExistence type="predicted"/>
<reference evidence="1" key="1">
    <citation type="submission" date="2018-05" db="EMBL/GenBank/DDBJ databases">
        <authorList>
            <person name="Lanie J.A."/>
            <person name="Ng W.-L."/>
            <person name="Kazmierczak K.M."/>
            <person name="Andrzejewski T.M."/>
            <person name="Davidsen T.M."/>
            <person name="Wayne K.J."/>
            <person name="Tettelin H."/>
            <person name="Glass J.I."/>
            <person name="Rusch D."/>
            <person name="Podicherti R."/>
            <person name="Tsui H.-C.T."/>
            <person name="Winkler M.E."/>
        </authorList>
    </citation>
    <scope>NUCLEOTIDE SEQUENCE</scope>
</reference>
<name>A0A382KCV8_9ZZZZ</name>
<gene>
    <name evidence="1" type="ORF">METZ01_LOCUS274076</name>
</gene>
<protein>
    <recommendedName>
        <fullName evidence="2">Transketolase-like pyrimidine-binding domain-containing protein</fullName>
    </recommendedName>
</protein>
<dbReference type="EMBL" id="UINC01079326">
    <property type="protein sequence ID" value="SVC21222.1"/>
    <property type="molecule type" value="Genomic_DNA"/>
</dbReference>
<dbReference type="InterPro" id="IPR029061">
    <property type="entry name" value="THDP-binding"/>
</dbReference>
<organism evidence="1">
    <name type="scientific">marine metagenome</name>
    <dbReference type="NCBI Taxonomy" id="408172"/>
    <lineage>
        <taxon>unclassified sequences</taxon>
        <taxon>metagenomes</taxon>
        <taxon>ecological metagenomes</taxon>
    </lineage>
</organism>
<dbReference type="Gene3D" id="3.40.50.970">
    <property type="match status" value="1"/>
</dbReference>
<dbReference type="AlphaFoldDB" id="A0A382KCV8"/>
<accession>A0A382KCV8</accession>